<dbReference type="SMART" id="SM00105">
    <property type="entry name" value="ArfGap"/>
    <property type="match status" value="1"/>
</dbReference>
<dbReference type="InterPro" id="IPR001164">
    <property type="entry name" value="ArfGAP_dom"/>
</dbReference>
<dbReference type="Pfam" id="PF01412">
    <property type="entry name" value="ArfGap"/>
    <property type="match status" value="1"/>
</dbReference>
<feature type="domain" description="GATA-type" evidence="7">
    <location>
        <begin position="28"/>
        <end position="68"/>
    </location>
</feature>
<feature type="compositionally biased region" description="Polar residues" evidence="6">
    <location>
        <begin position="153"/>
        <end position="168"/>
    </location>
</feature>
<dbReference type="RefSeq" id="XP_049179168.1">
    <property type="nucleotide sequence ID" value="XM_049325066.1"/>
</dbReference>
<gene>
    <name evidence="9" type="ORF">KGF56_003705</name>
</gene>
<dbReference type="InterPro" id="IPR000679">
    <property type="entry name" value="Znf_GATA"/>
</dbReference>
<feature type="compositionally biased region" description="Pro residues" evidence="6">
    <location>
        <begin position="245"/>
        <end position="255"/>
    </location>
</feature>
<evidence type="ECO:0000256" key="5">
    <source>
        <dbReference type="PROSITE-ProRule" id="PRU00094"/>
    </source>
</evidence>
<dbReference type="PROSITE" id="PS50115">
    <property type="entry name" value="ARFGAP"/>
    <property type="match status" value="1"/>
</dbReference>
<dbReference type="InterPro" id="IPR037278">
    <property type="entry name" value="ARFGAP/RecO"/>
</dbReference>
<feature type="region of interest" description="Disordered" evidence="6">
    <location>
        <begin position="235"/>
        <end position="267"/>
    </location>
</feature>
<dbReference type="AlphaFoldDB" id="A0AAI9SV33"/>
<dbReference type="InterPro" id="IPR038508">
    <property type="entry name" value="ArfGAP_dom_sf"/>
</dbReference>
<dbReference type="FunFam" id="1.10.220.150:FF:000009">
    <property type="entry name" value="stromal membrane-associated protein 1 isoform X1"/>
    <property type="match status" value="1"/>
</dbReference>
<dbReference type="Proteomes" id="UP001202479">
    <property type="component" value="Unassembled WGS sequence"/>
</dbReference>
<evidence type="ECO:0000256" key="2">
    <source>
        <dbReference type="ARBA" id="ARBA00022723"/>
    </source>
</evidence>
<feature type="domain" description="Arf-GAP" evidence="8">
    <location>
        <begin position="19"/>
        <end position="128"/>
    </location>
</feature>
<evidence type="ECO:0000259" key="7">
    <source>
        <dbReference type="PROSITE" id="PS50114"/>
    </source>
</evidence>
<feature type="region of interest" description="Disordered" evidence="6">
    <location>
        <begin position="150"/>
        <end position="169"/>
    </location>
</feature>
<evidence type="ECO:0000256" key="4">
    <source>
        <dbReference type="ARBA" id="ARBA00022833"/>
    </source>
</evidence>
<dbReference type="PROSITE" id="PS50114">
    <property type="entry name" value="GATA_ZN_FINGER_2"/>
    <property type="match status" value="1"/>
</dbReference>
<protein>
    <submittedName>
        <fullName evidence="9">AGE2</fullName>
    </submittedName>
</protein>
<reference evidence="9" key="1">
    <citation type="journal article" date="2022" name="DNA Res.">
        <title>Genome analysis of five recently described species of the CUG-Ser clade uncovers Candida theae as a new hybrid lineage with pathogenic potential in the Candida parapsilosis species complex.</title>
        <authorList>
            <person name="Mixao V."/>
            <person name="Del Olmo V."/>
            <person name="Hegedusova E."/>
            <person name="Saus E."/>
            <person name="Pryszcz L."/>
            <person name="Cillingova A."/>
            <person name="Nosek J."/>
            <person name="Gabaldon T."/>
        </authorList>
    </citation>
    <scope>NUCLEOTIDE SEQUENCE</scope>
    <source>
        <strain evidence="9">CBS 10844</strain>
    </source>
</reference>
<proteinExistence type="predicted"/>
<keyword evidence="10" id="KW-1185">Reference proteome</keyword>
<dbReference type="InterPro" id="IPR051718">
    <property type="entry name" value="ARF_GTPase-activating"/>
</dbReference>
<dbReference type="EMBL" id="JAHUZD010000126">
    <property type="protein sequence ID" value="KAI3403421.2"/>
    <property type="molecule type" value="Genomic_DNA"/>
</dbReference>
<feature type="compositionally biased region" description="Polar residues" evidence="6">
    <location>
        <begin position="200"/>
        <end position="222"/>
    </location>
</feature>
<dbReference type="PANTHER" id="PTHR45705:SF1">
    <property type="entry name" value="FI20236P1"/>
    <property type="match status" value="1"/>
</dbReference>
<dbReference type="PANTHER" id="PTHR45705">
    <property type="entry name" value="FI20236P1"/>
    <property type="match status" value="1"/>
</dbReference>
<dbReference type="GO" id="GO:0008270">
    <property type="term" value="F:zinc ion binding"/>
    <property type="evidence" value="ECO:0007669"/>
    <property type="project" value="UniProtKB-KW"/>
</dbReference>
<feature type="compositionally biased region" description="Low complexity" evidence="6">
    <location>
        <begin position="310"/>
        <end position="327"/>
    </location>
</feature>
<dbReference type="GO" id="GO:0005096">
    <property type="term" value="F:GTPase activator activity"/>
    <property type="evidence" value="ECO:0007669"/>
    <property type="project" value="UniProtKB-KW"/>
</dbReference>
<dbReference type="Gene3D" id="1.10.220.150">
    <property type="entry name" value="Arf GTPase activating protein"/>
    <property type="match status" value="1"/>
</dbReference>
<evidence type="ECO:0000256" key="1">
    <source>
        <dbReference type="ARBA" id="ARBA00022468"/>
    </source>
</evidence>
<keyword evidence="1" id="KW-0343">GTPase activation</keyword>
<feature type="region of interest" description="Disordered" evidence="6">
    <location>
        <begin position="176"/>
        <end position="223"/>
    </location>
</feature>
<keyword evidence="4" id="KW-0862">Zinc</keyword>
<dbReference type="PRINTS" id="PR00405">
    <property type="entry name" value="REVINTRACTNG"/>
</dbReference>
<dbReference type="InterPro" id="IPR044732">
    <property type="entry name" value="ArfGAP_SMAP1-like"/>
</dbReference>
<dbReference type="SUPFAM" id="SSF57863">
    <property type="entry name" value="ArfGap/RecO-like zinc finger"/>
    <property type="match status" value="1"/>
</dbReference>
<dbReference type="GO" id="GO:0005737">
    <property type="term" value="C:cytoplasm"/>
    <property type="evidence" value="ECO:0007669"/>
    <property type="project" value="TreeGrafter"/>
</dbReference>
<name>A0AAI9SV33_9ASCO</name>
<keyword evidence="2" id="KW-0479">Metal-binding</keyword>
<dbReference type="GO" id="GO:0006355">
    <property type="term" value="P:regulation of DNA-templated transcription"/>
    <property type="evidence" value="ECO:0007669"/>
    <property type="project" value="InterPro"/>
</dbReference>
<evidence type="ECO:0000313" key="9">
    <source>
        <dbReference type="EMBL" id="KAI3403421.2"/>
    </source>
</evidence>
<comment type="caution">
    <text evidence="9">The sequence shown here is derived from an EMBL/GenBank/DDBJ whole genome shotgun (WGS) entry which is preliminary data.</text>
</comment>
<feature type="region of interest" description="Disordered" evidence="6">
    <location>
        <begin position="287"/>
        <end position="330"/>
    </location>
</feature>
<feature type="compositionally biased region" description="Low complexity" evidence="6">
    <location>
        <begin position="235"/>
        <end position="244"/>
    </location>
</feature>
<dbReference type="CDD" id="cd08839">
    <property type="entry name" value="ArfGap_SMAP"/>
    <property type="match status" value="1"/>
</dbReference>
<dbReference type="GO" id="GO:0043565">
    <property type="term" value="F:sequence-specific DNA binding"/>
    <property type="evidence" value="ECO:0007669"/>
    <property type="project" value="InterPro"/>
</dbReference>
<dbReference type="GO" id="GO:0006891">
    <property type="term" value="P:intra-Golgi vesicle-mediated transport"/>
    <property type="evidence" value="ECO:0007669"/>
    <property type="project" value="TreeGrafter"/>
</dbReference>
<dbReference type="GeneID" id="73381320"/>
<sequence length="345" mass="38580">MSYRSALPSSKKTHSERNKQILKQLLKEEANRSCADCKITKNPRWASWNLGCFICIRCSGIHRSMGTHISKVKSVDLDAWTDDQIESMVQWGNEKCNMFWEEKLPEGYVPDQSKIENFIRTKYDMKKWCSSPHNIPNPATIRKRTVAKPDATANANPDSSKPTSQENHVNLLDNDFGHFMSTSEKSTPPPPPTQRQQPTVSTKPLQFQSAQSTGGSMSSNSRPDLKKSILSLYASPSSSNSFLQPPQPPPPPPQQPQQQQRTNSQLTSLSDSLAGLQFHQQSSTSKIYQNVNPIKKQTDPNGSLAKVTRSSWTNNDWNDSSSSISSSHKSTAIGLDDDLFKNVWS</sequence>
<evidence type="ECO:0000256" key="6">
    <source>
        <dbReference type="SAM" id="MobiDB-lite"/>
    </source>
</evidence>
<organism evidence="9 10">
    <name type="scientific">Candida oxycetoniae</name>
    <dbReference type="NCBI Taxonomy" id="497107"/>
    <lineage>
        <taxon>Eukaryota</taxon>
        <taxon>Fungi</taxon>
        <taxon>Dikarya</taxon>
        <taxon>Ascomycota</taxon>
        <taxon>Saccharomycotina</taxon>
        <taxon>Pichiomycetes</taxon>
        <taxon>Debaryomycetaceae</taxon>
        <taxon>Candida/Lodderomyces clade</taxon>
        <taxon>Candida</taxon>
    </lineage>
</organism>
<accession>A0AAI9SV33</accession>
<dbReference type="GO" id="GO:0006888">
    <property type="term" value="P:endoplasmic reticulum to Golgi vesicle-mediated transport"/>
    <property type="evidence" value="ECO:0007669"/>
    <property type="project" value="TreeGrafter"/>
</dbReference>
<keyword evidence="3 5" id="KW-0863">Zinc-finger</keyword>
<evidence type="ECO:0000259" key="8">
    <source>
        <dbReference type="PROSITE" id="PS50115"/>
    </source>
</evidence>
<evidence type="ECO:0000313" key="10">
    <source>
        <dbReference type="Proteomes" id="UP001202479"/>
    </source>
</evidence>
<evidence type="ECO:0000256" key="3">
    <source>
        <dbReference type="ARBA" id="ARBA00022771"/>
    </source>
</evidence>